<keyword evidence="3" id="KW-0238">DNA-binding</keyword>
<dbReference type="PANTHER" id="PTHR32071">
    <property type="entry name" value="TRANSCRIPTIONAL REGULATORY PROTEIN"/>
    <property type="match status" value="1"/>
</dbReference>
<dbReference type="InterPro" id="IPR036390">
    <property type="entry name" value="WH_DNA-bd_sf"/>
</dbReference>
<evidence type="ECO:0000256" key="2">
    <source>
        <dbReference type="ARBA" id="ARBA00022840"/>
    </source>
</evidence>
<reference evidence="5 6" key="1">
    <citation type="submission" date="2023-07" db="EMBL/GenBank/DDBJ databases">
        <title>Genomic Encyclopedia of Type Strains, Phase IV (KMG-IV): sequencing the most valuable type-strain genomes for metagenomic binning, comparative biology and taxonomic classification.</title>
        <authorList>
            <person name="Goeker M."/>
        </authorList>
    </citation>
    <scope>NUCLEOTIDE SEQUENCE [LARGE SCALE GENOMIC DNA]</scope>
    <source>
        <strain evidence="5 6">DSM 14914</strain>
    </source>
</reference>
<keyword evidence="6" id="KW-1185">Reference proteome</keyword>
<accession>A0ABU0L061</accession>
<dbReference type="SMART" id="SM00382">
    <property type="entry name" value="AAA"/>
    <property type="match status" value="1"/>
</dbReference>
<comment type="caution">
    <text evidence="5">The sequence shown here is derived from an EMBL/GenBank/DDBJ whole genome shotgun (WGS) entry which is preliminary data.</text>
</comment>
<dbReference type="InterPro" id="IPR002078">
    <property type="entry name" value="Sigma_54_int"/>
</dbReference>
<evidence type="ECO:0000256" key="1">
    <source>
        <dbReference type="ARBA" id="ARBA00022741"/>
    </source>
</evidence>
<dbReference type="Pfam" id="PF00158">
    <property type="entry name" value="Sigma54_activat"/>
    <property type="match status" value="1"/>
</dbReference>
<name>A0ABU0L061_9BACL</name>
<dbReference type="PROSITE" id="PS00676">
    <property type="entry name" value="SIGMA54_INTERACT_2"/>
    <property type="match status" value="1"/>
</dbReference>
<proteinExistence type="predicted"/>
<dbReference type="SUPFAM" id="SSF46785">
    <property type="entry name" value="Winged helix' DNA-binding domain"/>
    <property type="match status" value="1"/>
</dbReference>
<evidence type="ECO:0000256" key="3">
    <source>
        <dbReference type="ARBA" id="ARBA00023125"/>
    </source>
</evidence>
<dbReference type="EMBL" id="JAUSWA010000019">
    <property type="protein sequence ID" value="MDQ0495078.1"/>
    <property type="molecule type" value="Genomic_DNA"/>
</dbReference>
<dbReference type="Gene3D" id="3.40.50.300">
    <property type="entry name" value="P-loop containing nucleotide triphosphate hydrolases"/>
    <property type="match status" value="1"/>
</dbReference>
<dbReference type="InterPro" id="IPR027417">
    <property type="entry name" value="P-loop_NTPase"/>
</dbReference>
<dbReference type="PANTHER" id="PTHR32071:SF90">
    <property type="entry name" value="TRANSCRIPTIONAL REGULATORY PROTEIN LEVR"/>
    <property type="match status" value="1"/>
</dbReference>
<dbReference type="RefSeq" id="WP_244315833.1">
    <property type="nucleotide sequence ID" value="NZ_CP045298.1"/>
</dbReference>
<evidence type="ECO:0000313" key="6">
    <source>
        <dbReference type="Proteomes" id="UP001242811"/>
    </source>
</evidence>
<gene>
    <name evidence="5" type="ORF">QOZ95_003256</name>
</gene>
<dbReference type="InterPro" id="IPR025943">
    <property type="entry name" value="Sigma_54_int_dom_ATP-bd_2"/>
</dbReference>
<dbReference type="PROSITE" id="PS50045">
    <property type="entry name" value="SIGMA54_INTERACT_4"/>
    <property type="match status" value="1"/>
</dbReference>
<evidence type="ECO:0000259" key="4">
    <source>
        <dbReference type="PROSITE" id="PS50045"/>
    </source>
</evidence>
<dbReference type="Proteomes" id="UP001242811">
    <property type="component" value="Unassembled WGS sequence"/>
</dbReference>
<organism evidence="5 6">
    <name type="scientific">Paenibacillus brasilensis</name>
    <dbReference type="NCBI Taxonomy" id="128574"/>
    <lineage>
        <taxon>Bacteria</taxon>
        <taxon>Bacillati</taxon>
        <taxon>Bacillota</taxon>
        <taxon>Bacilli</taxon>
        <taxon>Bacillales</taxon>
        <taxon>Paenibacillaceae</taxon>
        <taxon>Paenibacillus</taxon>
    </lineage>
</organism>
<protein>
    <submittedName>
        <fullName evidence="5">Transcriptional regulator with AAA-type ATPase domain</fullName>
    </submittedName>
</protein>
<keyword evidence="1" id="KW-0547">Nucleotide-binding</keyword>
<feature type="domain" description="Sigma-54 factor interaction" evidence="4">
    <location>
        <begin position="101"/>
        <end position="335"/>
    </location>
</feature>
<dbReference type="CDD" id="cd00009">
    <property type="entry name" value="AAA"/>
    <property type="match status" value="1"/>
</dbReference>
<evidence type="ECO:0000313" key="5">
    <source>
        <dbReference type="EMBL" id="MDQ0495078.1"/>
    </source>
</evidence>
<dbReference type="InterPro" id="IPR003593">
    <property type="entry name" value="AAA+_ATPase"/>
</dbReference>
<sequence length="492" mass="56459">MEYIAENTKKISEEALLDREGITVTEIADNQKMLRNNVSKELNNLLRAGLVLKIKGRPVKFLHKQVIEDTFRVRMKEKQIEVKSIKDVLLPGEQVDPFHALIGFRGSMRNQVEQGKAAILYPPRGLHTLIVGQTGVGKTMFARLMYHYGKHMKRFAEHAPFIVFNCADYFNNPQLLLSHIFGHVKGAFTGADQEKAGLVEKADGGIIFLDEIHRLPPEGQEMIFYFMDTHSYNKLGETDRNRDANVLLIGATTEDPASSMLKTFIRRIPITINIPSFQERTIEGRLLILKHLFNSEAHRVKKPIRAESEVVKALIGSVTFGNIGQLKSNIQLVCAKGFLNTIHENKEEIGLDFKNLPGNIREGLFNIGKTRGERDEVGILPSYLYFTPEGKIELEEEVDSELPFNLYRLIEDKIGMLKEEGLDDSYINRFITMDVNNHIKSFYNRFYNTKGSRERILKIVDKDILEFAEQVKEMVEKELSRIYRKYWLSRPA</sequence>
<keyword evidence="2" id="KW-0067">ATP-binding</keyword>
<dbReference type="SUPFAM" id="SSF52540">
    <property type="entry name" value="P-loop containing nucleoside triphosphate hydrolases"/>
    <property type="match status" value="1"/>
</dbReference>